<sequence length="74" mass="8061">MADIPPQVLRKLIIFTALMILGPILTFFTTDYLFNNSIVSGGLSALVANVVLIGYVVVAFNEDLSSVNDEKKTE</sequence>
<dbReference type="EMBL" id="KV453849">
    <property type="protein sequence ID" value="ODV87017.1"/>
    <property type="molecule type" value="Genomic_DNA"/>
</dbReference>
<dbReference type="Proteomes" id="UP000094801">
    <property type="component" value="Unassembled WGS sequence"/>
</dbReference>
<evidence type="ECO:0008006" key="9">
    <source>
        <dbReference type="Google" id="ProtNLM"/>
    </source>
</evidence>
<name>A0A1E4T5H6_9ASCO</name>
<evidence type="ECO:0000256" key="4">
    <source>
        <dbReference type="ARBA" id="ARBA00023136"/>
    </source>
</evidence>
<dbReference type="AlphaFoldDB" id="A0A1E4T5H6"/>
<proteinExistence type="predicted"/>
<evidence type="ECO:0000313" key="8">
    <source>
        <dbReference type="Proteomes" id="UP000094801"/>
    </source>
</evidence>
<dbReference type="GO" id="GO:0031410">
    <property type="term" value="C:cytoplasmic vesicle"/>
    <property type="evidence" value="ECO:0007669"/>
    <property type="project" value="UniProtKB-KW"/>
</dbReference>
<evidence type="ECO:0000256" key="1">
    <source>
        <dbReference type="ARBA" id="ARBA00022692"/>
    </source>
</evidence>
<accession>A0A1E4T5H6</accession>
<dbReference type="GO" id="GO:0070072">
    <property type="term" value="P:vacuolar proton-transporting V-type ATPase complex assembly"/>
    <property type="evidence" value="ECO:0007669"/>
    <property type="project" value="InterPro"/>
</dbReference>
<organism evidence="7 8">
    <name type="scientific">[Candida] arabinofermentans NRRL YB-2248</name>
    <dbReference type="NCBI Taxonomy" id="983967"/>
    <lineage>
        <taxon>Eukaryota</taxon>
        <taxon>Fungi</taxon>
        <taxon>Dikarya</taxon>
        <taxon>Ascomycota</taxon>
        <taxon>Saccharomycotina</taxon>
        <taxon>Pichiomycetes</taxon>
        <taxon>Pichiales</taxon>
        <taxon>Pichiaceae</taxon>
        <taxon>Ogataea</taxon>
        <taxon>Ogataea/Candida clade</taxon>
    </lineage>
</organism>
<dbReference type="Pfam" id="PF09446">
    <property type="entry name" value="VMA21"/>
    <property type="match status" value="1"/>
</dbReference>
<gene>
    <name evidence="7" type="ORF">CANARDRAFT_27351</name>
</gene>
<keyword evidence="2" id="KW-0256">Endoplasmic reticulum</keyword>
<keyword evidence="8" id="KW-1185">Reference proteome</keyword>
<keyword evidence="1 6" id="KW-0812">Transmembrane</keyword>
<dbReference type="InterPro" id="IPR019013">
    <property type="entry name" value="Vma21"/>
</dbReference>
<dbReference type="OrthoDB" id="160405at2759"/>
<protein>
    <recommendedName>
        <fullName evidence="9">Vacuolar ATPase assembly integral membrane protein VMA21</fullName>
    </recommendedName>
</protein>
<feature type="transmembrane region" description="Helical" evidence="6">
    <location>
        <begin position="12"/>
        <end position="34"/>
    </location>
</feature>
<evidence type="ECO:0000313" key="7">
    <source>
        <dbReference type="EMBL" id="ODV87017.1"/>
    </source>
</evidence>
<evidence type="ECO:0000256" key="2">
    <source>
        <dbReference type="ARBA" id="ARBA00022824"/>
    </source>
</evidence>
<keyword evidence="5" id="KW-0968">Cytoplasmic vesicle</keyword>
<keyword evidence="3 6" id="KW-1133">Transmembrane helix</keyword>
<reference evidence="8" key="1">
    <citation type="submission" date="2016-04" db="EMBL/GenBank/DDBJ databases">
        <title>Comparative genomics of biotechnologically important yeasts.</title>
        <authorList>
            <consortium name="DOE Joint Genome Institute"/>
            <person name="Riley R."/>
            <person name="Haridas S."/>
            <person name="Wolfe K.H."/>
            <person name="Lopes M.R."/>
            <person name="Hittinger C.T."/>
            <person name="Goker M."/>
            <person name="Salamov A."/>
            <person name="Wisecaver J."/>
            <person name="Long T.M."/>
            <person name="Aerts A.L."/>
            <person name="Barry K."/>
            <person name="Choi C."/>
            <person name="Clum A."/>
            <person name="Coughlan A.Y."/>
            <person name="Deshpande S."/>
            <person name="Douglass A.P."/>
            <person name="Hanson S.J."/>
            <person name="Klenk H.-P."/>
            <person name="Labutti K."/>
            <person name="Lapidus A."/>
            <person name="Lindquist E."/>
            <person name="Lipzen A."/>
            <person name="Meier-Kolthoff J.P."/>
            <person name="Ohm R.A."/>
            <person name="Otillar R.P."/>
            <person name="Pangilinan J."/>
            <person name="Peng Y."/>
            <person name="Rokas A."/>
            <person name="Rosa C.A."/>
            <person name="Scheuner C."/>
            <person name="Sibirny A.A."/>
            <person name="Slot J.C."/>
            <person name="Stielow J.B."/>
            <person name="Sun H."/>
            <person name="Kurtzman C.P."/>
            <person name="Blackwell M."/>
            <person name="Grigoriev I.V."/>
            <person name="Jeffries T.W."/>
        </authorList>
    </citation>
    <scope>NUCLEOTIDE SEQUENCE [LARGE SCALE GENOMIC DNA]</scope>
    <source>
        <strain evidence="8">NRRL YB-2248</strain>
    </source>
</reference>
<evidence type="ECO:0000256" key="6">
    <source>
        <dbReference type="SAM" id="Phobius"/>
    </source>
</evidence>
<feature type="transmembrane region" description="Helical" evidence="6">
    <location>
        <begin position="40"/>
        <end position="61"/>
    </location>
</feature>
<evidence type="ECO:0000256" key="5">
    <source>
        <dbReference type="ARBA" id="ARBA00023329"/>
    </source>
</evidence>
<keyword evidence="4 6" id="KW-0472">Membrane</keyword>
<dbReference type="STRING" id="983967.A0A1E4T5H6"/>
<evidence type="ECO:0000256" key="3">
    <source>
        <dbReference type="ARBA" id="ARBA00022989"/>
    </source>
</evidence>